<feature type="compositionally biased region" description="Polar residues" evidence="1">
    <location>
        <begin position="183"/>
        <end position="196"/>
    </location>
</feature>
<organism evidence="2 3">
    <name type="scientific">Volvox reticuliferus</name>
    <dbReference type="NCBI Taxonomy" id="1737510"/>
    <lineage>
        <taxon>Eukaryota</taxon>
        <taxon>Viridiplantae</taxon>
        <taxon>Chlorophyta</taxon>
        <taxon>core chlorophytes</taxon>
        <taxon>Chlorophyceae</taxon>
        <taxon>CS clade</taxon>
        <taxon>Chlamydomonadales</taxon>
        <taxon>Volvocaceae</taxon>
        <taxon>Volvox</taxon>
    </lineage>
</organism>
<protein>
    <submittedName>
        <fullName evidence="2">Uncharacterized protein</fullName>
    </submittedName>
</protein>
<accession>A0A8J4GBE8</accession>
<feature type="compositionally biased region" description="Gly residues" evidence="1">
    <location>
        <begin position="103"/>
        <end position="124"/>
    </location>
</feature>
<feature type="compositionally biased region" description="Low complexity" evidence="1">
    <location>
        <begin position="247"/>
        <end position="259"/>
    </location>
</feature>
<dbReference type="Proteomes" id="UP000722791">
    <property type="component" value="Unassembled WGS sequence"/>
</dbReference>
<sequence>ELVAALRGPTFPPQAKAASRTRRTSAPVWTELQGSLSSITSSFWRFSSIGRPILPPLSTQRVLGTVAEAPVAAVEASASAALQCTAAAKQLGDCNGDGDGDGDGNGSGSGGGNRIHGDGNGDGSRGSTAGENVGDLTGGSSPNVRFGDQALPPMPLERPGAGVSPATAAVGTESKAPRLSGELRNQQRMGSRTLRISRNIVVPLPPPTPPPPAGAELPPLAISPSMSPRAPMPQQLSPLPRSALRNTTAAAAATATATA</sequence>
<feature type="region of interest" description="Disordered" evidence="1">
    <location>
        <begin position="98"/>
        <end position="259"/>
    </location>
</feature>
<feature type="non-terminal residue" evidence="2">
    <location>
        <position position="1"/>
    </location>
</feature>
<dbReference type="AlphaFoldDB" id="A0A8J4GBE8"/>
<feature type="compositionally biased region" description="Pro residues" evidence="1">
    <location>
        <begin position="203"/>
        <end position="213"/>
    </location>
</feature>
<evidence type="ECO:0000313" key="2">
    <source>
        <dbReference type="EMBL" id="GIM03597.1"/>
    </source>
</evidence>
<comment type="caution">
    <text evidence="2">The sequence shown here is derived from an EMBL/GenBank/DDBJ whole genome shotgun (WGS) entry which is preliminary data.</text>
</comment>
<gene>
    <name evidence="2" type="ORF">Vretimale_8328</name>
</gene>
<reference evidence="2" key="1">
    <citation type="journal article" date="2021" name="Proc. Natl. Acad. Sci. U.S.A.">
        <title>Three genomes in the algal genus Volvox reveal the fate of a haploid sex-determining region after a transition to homothallism.</title>
        <authorList>
            <person name="Yamamoto K."/>
            <person name="Hamaji T."/>
            <person name="Kawai-Toyooka H."/>
            <person name="Matsuzaki R."/>
            <person name="Takahashi F."/>
            <person name="Nishimura Y."/>
            <person name="Kawachi M."/>
            <person name="Noguchi H."/>
            <person name="Minakuchi Y."/>
            <person name="Umen J.G."/>
            <person name="Toyoda A."/>
            <person name="Nozaki H."/>
        </authorList>
    </citation>
    <scope>NUCLEOTIDE SEQUENCE</scope>
    <source>
        <strain evidence="2">NIES-3785</strain>
    </source>
</reference>
<proteinExistence type="predicted"/>
<dbReference type="EMBL" id="BNCQ01000014">
    <property type="protein sequence ID" value="GIM03597.1"/>
    <property type="molecule type" value="Genomic_DNA"/>
</dbReference>
<name>A0A8J4GBE8_9CHLO</name>
<evidence type="ECO:0000256" key="1">
    <source>
        <dbReference type="SAM" id="MobiDB-lite"/>
    </source>
</evidence>
<evidence type="ECO:0000313" key="3">
    <source>
        <dbReference type="Proteomes" id="UP000722791"/>
    </source>
</evidence>
<feature type="non-terminal residue" evidence="2">
    <location>
        <position position="259"/>
    </location>
</feature>